<proteinExistence type="inferred from homology"/>
<evidence type="ECO:0000313" key="6">
    <source>
        <dbReference type="EMBL" id="GAA0510538.1"/>
    </source>
</evidence>
<protein>
    <submittedName>
        <fullName evidence="6">ABC transporter substrate-binding protein</fullName>
    </submittedName>
</protein>
<dbReference type="EMBL" id="BAAAEN010000010">
    <property type="protein sequence ID" value="GAA0510538.1"/>
    <property type="molecule type" value="Genomic_DNA"/>
</dbReference>
<accession>A0ABN1C2Y4</accession>
<dbReference type="SUPFAM" id="SSF53850">
    <property type="entry name" value="Periplasmic binding protein-like II"/>
    <property type="match status" value="1"/>
</dbReference>
<feature type="domain" description="SsuA/THI5-like" evidence="5">
    <location>
        <begin position="85"/>
        <end position="286"/>
    </location>
</feature>
<sequence>MASEHSPLNDESRVMNPSTLWYTRCPVPTAFGVAVERGFLDAELARDGIVARSLASSTDNQVRQSHFHHSQPNSFRHGGNGPPLVTRSRGGRVKLIGLSWNDSIKPMLVMPDSGIASVRELAGRKVSLPIRAGDSIDFWKASSLRGTELALAREGMTMDDVAMTPVSTNRTFMDGATASTARTATLWGAQCMLGHQREEAFALVRGEVDALYSQGAIAAVVMGFTGAVAIADAASSPDLAGRVNNDAPLALTVSEDLLAEQPELVARCLAAVLRAAAWAAANEREAKRVIAADTGLPEELVDAAFPQEVHRQLEVDLRPEWVEALRVQHDHLLRHGFLAAPIDFDRFVDHGPLRRAREILAGEAAVSQ</sequence>
<evidence type="ECO:0000256" key="2">
    <source>
        <dbReference type="ARBA" id="ARBA00010742"/>
    </source>
</evidence>
<comment type="similarity">
    <text evidence="2">Belongs to the bacterial solute-binding protein SsuA/TauA family.</text>
</comment>
<dbReference type="Pfam" id="PF09084">
    <property type="entry name" value="NMT1"/>
    <property type="match status" value="1"/>
</dbReference>
<keyword evidence="7" id="KW-1185">Reference proteome</keyword>
<evidence type="ECO:0000256" key="4">
    <source>
        <dbReference type="SAM" id="MobiDB-lite"/>
    </source>
</evidence>
<dbReference type="InterPro" id="IPR015168">
    <property type="entry name" value="SsuA/THI5"/>
</dbReference>
<dbReference type="PANTHER" id="PTHR30024:SF47">
    <property type="entry name" value="TAURINE-BINDING PERIPLASMIC PROTEIN"/>
    <property type="match status" value="1"/>
</dbReference>
<gene>
    <name evidence="6" type="ORF">GCM10009097_29700</name>
</gene>
<keyword evidence="3" id="KW-0732">Signal</keyword>
<feature type="compositionally biased region" description="Polar residues" evidence="4">
    <location>
        <begin position="60"/>
        <end position="74"/>
    </location>
</feature>
<evidence type="ECO:0000256" key="1">
    <source>
        <dbReference type="ARBA" id="ARBA00004418"/>
    </source>
</evidence>
<name>A0ABN1C2Y4_9BURK</name>
<comment type="subcellular location">
    <subcellularLocation>
        <location evidence="1">Periplasm</location>
    </subcellularLocation>
</comment>
<dbReference type="Gene3D" id="3.40.190.270">
    <property type="match status" value="1"/>
</dbReference>
<comment type="caution">
    <text evidence="6">The sequence shown here is derived from an EMBL/GenBank/DDBJ whole genome shotgun (WGS) entry which is preliminary data.</text>
</comment>
<reference evidence="6 7" key="1">
    <citation type="journal article" date="2019" name="Int. J. Syst. Evol. Microbiol.">
        <title>The Global Catalogue of Microorganisms (GCM) 10K type strain sequencing project: providing services to taxonomists for standard genome sequencing and annotation.</title>
        <authorList>
            <consortium name="The Broad Institute Genomics Platform"/>
            <consortium name="The Broad Institute Genome Sequencing Center for Infectious Disease"/>
            <person name="Wu L."/>
            <person name="Ma J."/>
        </authorList>
    </citation>
    <scope>NUCLEOTIDE SEQUENCE [LARGE SCALE GENOMIC DNA]</scope>
    <source>
        <strain evidence="6 7">JCM 14330</strain>
    </source>
</reference>
<dbReference type="Gene3D" id="3.40.190.10">
    <property type="entry name" value="Periplasmic binding protein-like II"/>
    <property type="match status" value="1"/>
</dbReference>
<organism evidence="6 7">
    <name type="scientific">Pigmentiphaga daeguensis</name>
    <dbReference type="NCBI Taxonomy" id="414049"/>
    <lineage>
        <taxon>Bacteria</taxon>
        <taxon>Pseudomonadati</taxon>
        <taxon>Pseudomonadota</taxon>
        <taxon>Betaproteobacteria</taxon>
        <taxon>Burkholderiales</taxon>
        <taxon>Alcaligenaceae</taxon>
        <taxon>Pigmentiphaga</taxon>
    </lineage>
</organism>
<feature type="region of interest" description="Disordered" evidence="4">
    <location>
        <begin position="60"/>
        <end position="84"/>
    </location>
</feature>
<evidence type="ECO:0000313" key="7">
    <source>
        <dbReference type="Proteomes" id="UP001501706"/>
    </source>
</evidence>
<evidence type="ECO:0000256" key="3">
    <source>
        <dbReference type="ARBA" id="ARBA00022729"/>
    </source>
</evidence>
<evidence type="ECO:0000259" key="5">
    <source>
        <dbReference type="Pfam" id="PF09084"/>
    </source>
</evidence>
<dbReference type="Proteomes" id="UP001501706">
    <property type="component" value="Unassembled WGS sequence"/>
</dbReference>
<dbReference type="PANTHER" id="PTHR30024">
    <property type="entry name" value="ALIPHATIC SULFONATES-BINDING PROTEIN-RELATED"/>
    <property type="match status" value="1"/>
</dbReference>